<dbReference type="Gene3D" id="1.20.1440.50">
    <property type="entry name" value="Ta0600-like"/>
    <property type="match status" value="1"/>
</dbReference>
<dbReference type="InterPro" id="IPR023130">
    <property type="entry name" value="Ta0600-like_sf"/>
</dbReference>
<organism evidence="2 3">
    <name type="scientific">Lactiplantibacillus mudanjiangensis</name>
    <dbReference type="NCBI Taxonomy" id="1296538"/>
    <lineage>
        <taxon>Bacteria</taxon>
        <taxon>Bacillati</taxon>
        <taxon>Bacillota</taxon>
        <taxon>Bacilli</taxon>
        <taxon>Lactobacillales</taxon>
        <taxon>Lactobacillaceae</taxon>
        <taxon>Lactiplantibacillus</taxon>
    </lineage>
</organism>
<name>A0A660E4R1_9LACO</name>
<dbReference type="AlphaFoldDB" id="A0A660E4R1"/>
<evidence type="ECO:0008006" key="4">
    <source>
        <dbReference type="Google" id="ProtNLM"/>
    </source>
</evidence>
<dbReference type="Pfam" id="PF08951">
    <property type="entry name" value="EntA_Immun"/>
    <property type="match status" value="1"/>
</dbReference>
<sequence>MLKNEKAERLFQQISAVYNDPEVAKEPELEAKLLACAQELAKEENYLLSATKANAIMVGAIRTHMQHPIKALNTLYTQTARTSEYYWGVAVASMLSPIW</sequence>
<dbReference type="OrthoDB" id="2299380at2"/>
<accession>A0A660E4R1</accession>
<dbReference type="GO" id="GO:0030153">
    <property type="term" value="P:bacteriocin immunity"/>
    <property type="evidence" value="ECO:0007669"/>
    <property type="project" value="UniProtKB-KW"/>
</dbReference>
<gene>
    <name evidence="2" type="ORF">MUDAN_MDHGFNIF_01280</name>
</gene>
<protein>
    <recommendedName>
        <fullName evidence="4">Bacteriocin immunity protein</fullName>
    </recommendedName>
</protein>
<keyword evidence="1" id="KW-0079">Bacteriocin immunity</keyword>
<evidence type="ECO:0000256" key="1">
    <source>
        <dbReference type="ARBA" id="ARBA00023025"/>
    </source>
</evidence>
<proteinExistence type="predicted"/>
<evidence type="ECO:0000313" key="3">
    <source>
        <dbReference type="Proteomes" id="UP000289996"/>
    </source>
</evidence>
<reference evidence="2 3" key="1">
    <citation type="submission" date="2018-11" db="EMBL/GenBank/DDBJ databases">
        <authorList>
            <person name="Wuyts S."/>
        </authorList>
    </citation>
    <scope>NUCLEOTIDE SEQUENCE [LARGE SCALE GENOMIC DNA]</scope>
    <source>
        <strain evidence="2">Lactobacillus mudanjiangensis AMBF249</strain>
    </source>
</reference>
<keyword evidence="3" id="KW-1185">Reference proteome</keyword>
<dbReference type="InterPro" id="IPR015046">
    <property type="entry name" value="LciA_Immunity-like"/>
</dbReference>
<dbReference type="EMBL" id="UYIG01000152">
    <property type="protein sequence ID" value="VDG29743.1"/>
    <property type="molecule type" value="Genomic_DNA"/>
</dbReference>
<dbReference type="RefSeq" id="WP_130843859.1">
    <property type="nucleotide sequence ID" value="NZ_BJDY01000002.1"/>
</dbReference>
<dbReference type="SUPFAM" id="SSF109797">
    <property type="entry name" value="Bacteriocin immunity protein-like"/>
    <property type="match status" value="1"/>
</dbReference>
<dbReference type="Proteomes" id="UP000289996">
    <property type="component" value="Unassembled WGS sequence"/>
</dbReference>
<evidence type="ECO:0000313" key="2">
    <source>
        <dbReference type="EMBL" id="VDG29743.1"/>
    </source>
</evidence>